<dbReference type="SUPFAM" id="SSF54695">
    <property type="entry name" value="POZ domain"/>
    <property type="match status" value="1"/>
</dbReference>
<feature type="domain" description="BTB" evidence="1">
    <location>
        <begin position="6"/>
        <end position="76"/>
    </location>
</feature>
<proteinExistence type="predicted"/>
<gene>
    <name evidence="2" type="ORF">MAR_011977</name>
</gene>
<organism evidence="2 3">
    <name type="scientific">Mya arenaria</name>
    <name type="common">Soft-shell clam</name>
    <dbReference type="NCBI Taxonomy" id="6604"/>
    <lineage>
        <taxon>Eukaryota</taxon>
        <taxon>Metazoa</taxon>
        <taxon>Spiralia</taxon>
        <taxon>Lophotrochozoa</taxon>
        <taxon>Mollusca</taxon>
        <taxon>Bivalvia</taxon>
        <taxon>Autobranchia</taxon>
        <taxon>Heteroconchia</taxon>
        <taxon>Euheterodonta</taxon>
        <taxon>Imparidentia</taxon>
        <taxon>Neoheterodontei</taxon>
        <taxon>Myida</taxon>
        <taxon>Myoidea</taxon>
        <taxon>Myidae</taxon>
        <taxon>Mya</taxon>
    </lineage>
</organism>
<sequence length="200" mass="23659">EFDEDDKVKFTFPNEDNKQLFFSKVILSRCSPMFKAMFKHDFKEKKDNNVNIEDIKRVDFIQFLKFCDPMLVELPKDENVFEMVEIAEKYQNESMIKQCRRVMSEDILPKDYNEALKKYESGWTPNSSRIIKVLSVASTFNYKEVLQIGESCLACFEVRNLLNTEDFEKLPADLKFRVLSKRVMNSYQNVGFKPNKNLLK</sequence>
<dbReference type="SMART" id="SM00225">
    <property type="entry name" value="BTB"/>
    <property type="match status" value="1"/>
</dbReference>
<protein>
    <submittedName>
        <fullName evidence="2">BAT38-like protein</fullName>
    </submittedName>
</protein>
<accession>A0ABY7FZE4</accession>
<feature type="non-terminal residue" evidence="2">
    <location>
        <position position="200"/>
    </location>
</feature>
<dbReference type="CDD" id="cd18186">
    <property type="entry name" value="BTB_POZ_ZBTB_KLHL-like"/>
    <property type="match status" value="1"/>
</dbReference>
<dbReference type="PROSITE" id="PS50097">
    <property type="entry name" value="BTB"/>
    <property type="match status" value="1"/>
</dbReference>
<dbReference type="Proteomes" id="UP001164746">
    <property type="component" value="Chromosome 14"/>
</dbReference>
<reference evidence="2" key="1">
    <citation type="submission" date="2022-11" db="EMBL/GenBank/DDBJ databases">
        <title>Centuries of genome instability and evolution in soft-shell clam transmissible cancer (bioRxiv).</title>
        <authorList>
            <person name="Hart S.F.M."/>
            <person name="Yonemitsu M.A."/>
            <person name="Giersch R.M."/>
            <person name="Beal B.F."/>
            <person name="Arriagada G."/>
            <person name="Davis B.W."/>
            <person name="Ostrander E.A."/>
            <person name="Goff S.P."/>
            <person name="Metzger M.J."/>
        </authorList>
    </citation>
    <scope>NUCLEOTIDE SEQUENCE</scope>
    <source>
        <strain evidence="2">MELC-2E11</strain>
        <tissue evidence="2">Siphon/mantle</tissue>
    </source>
</reference>
<evidence type="ECO:0000313" key="3">
    <source>
        <dbReference type="Proteomes" id="UP001164746"/>
    </source>
</evidence>
<dbReference type="EMBL" id="CP111025">
    <property type="protein sequence ID" value="WAR26273.1"/>
    <property type="molecule type" value="Genomic_DNA"/>
</dbReference>
<dbReference type="InterPro" id="IPR011333">
    <property type="entry name" value="SKP1/BTB/POZ_sf"/>
</dbReference>
<dbReference type="Gene3D" id="3.30.710.10">
    <property type="entry name" value="Potassium Channel Kv1.1, Chain A"/>
    <property type="match status" value="1"/>
</dbReference>
<dbReference type="Pfam" id="PF00651">
    <property type="entry name" value="BTB"/>
    <property type="match status" value="1"/>
</dbReference>
<name>A0ABY7FZE4_MYAAR</name>
<keyword evidence="3" id="KW-1185">Reference proteome</keyword>
<dbReference type="InterPro" id="IPR000210">
    <property type="entry name" value="BTB/POZ_dom"/>
</dbReference>
<evidence type="ECO:0000259" key="1">
    <source>
        <dbReference type="PROSITE" id="PS50097"/>
    </source>
</evidence>
<dbReference type="PANTHER" id="PTHR24413">
    <property type="entry name" value="SPECKLE-TYPE POZ PROTEIN"/>
    <property type="match status" value="1"/>
</dbReference>
<evidence type="ECO:0000313" key="2">
    <source>
        <dbReference type="EMBL" id="WAR26273.1"/>
    </source>
</evidence>